<sequence>SVESVTDGTALPTFDYTTQSSLAAPPLKDAGFDWGPTRGFDKMDLTVNNTLEEFSDSNQATGVRLSQTDRSIEMDAVIYVDDTDTDYEYANLSASAAPTDDAIFQLGDVAAPTDTINGTKVEFNNPIADNFQPDRRGDLLVSNVVAHATGTAAGNEFMLTFN</sequence>
<protein>
    <submittedName>
        <fullName evidence="1">Uncharacterized protein</fullName>
    </submittedName>
</protein>
<organism evidence="1">
    <name type="scientific">marine sediment metagenome</name>
    <dbReference type="NCBI Taxonomy" id="412755"/>
    <lineage>
        <taxon>unclassified sequences</taxon>
        <taxon>metagenomes</taxon>
        <taxon>ecological metagenomes</taxon>
    </lineage>
</organism>
<dbReference type="EMBL" id="LAZR01038290">
    <property type="protein sequence ID" value="KKL19958.1"/>
    <property type="molecule type" value="Genomic_DNA"/>
</dbReference>
<reference evidence="1" key="1">
    <citation type="journal article" date="2015" name="Nature">
        <title>Complex archaea that bridge the gap between prokaryotes and eukaryotes.</title>
        <authorList>
            <person name="Spang A."/>
            <person name="Saw J.H."/>
            <person name="Jorgensen S.L."/>
            <person name="Zaremba-Niedzwiedzka K."/>
            <person name="Martijn J."/>
            <person name="Lind A.E."/>
            <person name="van Eijk R."/>
            <person name="Schleper C."/>
            <person name="Guy L."/>
            <person name="Ettema T.J."/>
        </authorList>
    </citation>
    <scope>NUCLEOTIDE SEQUENCE</scope>
</reference>
<dbReference type="AlphaFoldDB" id="A0A0F9E797"/>
<comment type="caution">
    <text evidence="1">The sequence shown here is derived from an EMBL/GenBank/DDBJ whole genome shotgun (WGS) entry which is preliminary data.</text>
</comment>
<evidence type="ECO:0000313" key="1">
    <source>
        <dbReference type="EMBL" id="KKL19958.1"/>
    </source>
</evidence>
<feature type="non-terminal residue" evidence="1">
    <location>
        <position position="1"/>
    </location>
</feature>
<accession>A0A0F9E797</accession>
<gene>
    <name evidence="1" type="ORF">LCGC14_2460270</name>
</gene>
<proteinExistence type="predicted"/>
<name>A0A0F9E797_9ZZZZ</name>